<keyword evidence="6" id="KW-1185">Reference proteome</keyword>
<evidence type="ECO:0000256" key="1">
    <source>
        <dbReference type="ARBA" id="ARBA00010768"/>
    </source>
</evidence>
<protein>
    <recommendedName>
        <fullName evidence="4">Inositol polyphosphate-related phosphatase domain-containing protein</fullName>
    </recommendedName>
</protein>
<dbReference type="AlphaFoldDB" id="A0A452ZNY5"/>
<dbReference type="InterPro" id="IPR045849">
    <property type="entry name" value="IP5P_plant"/>
</dbReference>
<dbReference type="SUPFAM" id="SSF56219">
    <property type="entry name" value="DNase I-like"/>
    <property type="match status" value="2"/>
</dbReference>
<dbReference type="Gene3D" id="3.60.10.10">
    <property type="entry name" value="Endonuclease/exonuclease/phosphatase"/>
    <property type="match status" value="2"/>
</dbReference>
<feature type="region of interest" description="Disordered" evidence="3">
    <location>
        <begin position="101"/>
        <end position="120"/>
    </location>
</feature>
<reference evidence="5" key="3">
    <citation type="journal article" date="2017" name="Nature">
        <title>Genome sequence of the progenitor of the wheat D genome Aegilops tauschii.</title>
        <authorList>
            <person name="Luo M.C."/>
            <person name="Gu Y.Q."/>
            <person name="Puiu D."/>
            <person name="Wang H."/>
            <person name="Twardziok S.O."/>
            <person name="Deal K.R."/>
            <person name="Huo N."/>
            <person name="Zhu T."/>
            <person name="Wang L."/>
            <person name="Wang Y."/>
            <person name="McGuire P.E."/>
            <person name="Liu S."/>
            <person name="Long H."/>
            <person name="Ramasamy R.K."/>
            <person name="Rodriguez J.C."/>
            <person name="Van S.L."/>
            <person name="Yuan L."/>
            <person name="Wang Z."/>
            <person name="Xia Z."/>
            <person name="Xiao L."/>
            <person name="Anderson O.D."/>
            <person name="Ouyang S."/>
            <person name="Liang Y."/>
            <person name="Zimin A.V."/>
            <person name="Pertea G."/>
            <person name="Qi P."/>
            <person name="Bennetzen J.L."/>
            <person name="Dai X."/>
            <person name="Dawson M.W."/>
            <person name="Muller H.G."/>
            <person name="Kugler K."/>
            <person name="Rivarola-Duarte L."/>
            <person name="Spannagl M."/>
            <person name="Mayer K.F.X."/>
            <person name="Lu F.H."/>
            <person name="Bevan M.W."/>
            <person name="Leroy P."/>
            <person name="Li P."/>
            <person name="You F.M."/>
            <person name="Sun Q."/>
            <person name="Liu Z."/>
            <person name="Lyons E."/>
            <person name="Wicker T."/>
            <person name="Salzberg S.L."/>
            <person name="Devos K.M."/>
            <person name="Dvorak J."/>
        </authorList>
    </citation>
    <scope>NUCLEOTIDE SEQUENCE [LARGE SCALE GENOMIC DNA]</scope>
    <source>
        <strain evidence="5">cv. AL8/78</strain>
    </source>
</reference>
<dbReference type="Gramene" id="AET1Gv20864400.19">
    <property type="protein sequence ID" value="AET1Gv20864400.19"/>
    <property type="gene ID" value="AET1Gv20864400"/>
</dbReference>
<sequence length="413" mass="47740">MEEPADIYVLGFQEIVPLNAGNIFGAEDDHPVAVWEHIIRETLNKLCPYKPKHKCVSDPPSPSKFNPSDYLVMEDGFLSEADNESEGELHPLIGQDINPVTNDRQHENSNGFPEDNLDHDVSTDNRVVKRKNSNFVRIISKQMVGIYLSVWVQRGLRRHIHNLRVSTVGVGAMGYIGNKLSFHFIDLPCHLISVLIRFSMNTPGSISVSMSIYQTPFCFVCCHLTSGEKDGNLTKRNADVEEILRRTIFNPVHRVSMPKGIHDHEKIIWFGDLNYRINLSYERTHELISRQEWDLLFDNDQLKWELMKGRTFDGWIEGVISFPPTYKYEFNSDKYAGDEPISARRRPAWCDRILSYGKGIRLDSYRRAELNLSDHRPVCAVYMTEVEVLCHRKFQKALTFTNLEVDDHLFLER</sequence>
<reference evidence="5" key="5">
    <citation type="journal article" date="2021" name="G3 (Bethesda)">
        <title>Aegilops tauschii genome assembly Aet v5.0 features greater sequence contiguity and improved annotation.</title>
        <authorList>
            <person name="Wang L."/>
            <person name="Zhu T."/>
            <person name="Rodriguez J.C."/>
            <person name="Deal K.R."/>
            <person name="Dubcovsky J."/>
            <person name="McGuire P.E."/>
            <person name="Lux T."/>
            <person name="Spannagl M."/>
            <person name="Mayer K.F.X."/>
            <person name="Baldrich P."/>
            <person name="Meyers B.C."/>
            <person name="Huo N."/>
            <person name="Gu Y.Q."/>
            <person name="Zhou H."/>
            <person name="Devos K.M."/>
            <person name="Bennetzen J.L."/>
            <person name="Unver T."/>
            <person name="Budak H."/>
            <person name="Gulick P.J."/>
            <person name="Galiba G."/>
            <person name="Kalapos B."/>
            <person name="Nelson D.R."/>
            <person name="Li P."/>
            <person name="You F.M."/>
            <person name="Luo M.C."/>
            <person name="Dvorak J."/>
        </authorList>
    </citation>
    <scope>NUCLEOTIDE SEQUENCE [LARGE SCALE GENOMIC DNA]</scope>
    <source>
        <strain evidence="5">cv. AL8/78</strain>
    </source>
</reference>
<reference evidence="6" key="2">
    <citation type="journal article" date="2017" name="Nat. Plants">
        <title>The Aegilops tauschii genome reveals multiple impacts of transposons.</title>
        <authorList>
            <person name="Zhao G."/>
            <person name="Zou C."/>
            <person name="Li K."/>
            <person name="Wang K."/>
            <person name="Li T."/>
            <person name="Gao L."/>
            <person name="Zhang X."/>
            <person name="Wang H."/>
            <person name="Yang Z."/>
            <person name="Liu X."/>
            <person name="Jiang W."/>
            <person name="Mao L."/>
            <person name="Kong X."/>
            <person name="Jiao Y."/>
            <person name="Jia J."/>
        </authorList>
    </citation>
    <scope>NUCLEOTIDE SEQUENCE [LARGE SCALE GENOMIC DNA]</scope>
    <source>
        <strain evidence="6">cv. AL8/78</strain>
    </source>
</reference>
<dbReference type="GO" id="GO:0034485">
    <property type="term" value="F:phosphatidylinositol-3,4,5-trisphosphate 5-phosphatase activity"/>
    <property type="evidence" value="ECO:0007669"/>
    <property type="project" value="TreeGrafter"/>
</dbReference>
<name>A0A452ZNY5_AEGTS</name>
<evidence type="ECO:0000313" key="6">
    <source>
        <dbReference type="Proteomes" id="UP000015105"/>
    </source>
</evidence>
<dbReference type="EnsemblPlants" id="AET1Gv20864400.19">
    <property type="protein sequence ID" value="AET1Gv20864400.19"/>
    <property type="gene ID" value="AET1Gv20864400"/>
</dbReference>
<feature type="domain" description="Inositol polyphosphate-related phosphatase" evidence="4">
    <location>
        <begin position="65"/>
        <end position="390"/>
    </location>
</feature>
<dbReference type="GO" id="GO:0046856">
    <property type="term" value="P:phosphatidylinositol dephosphorylation"/>
    <property type="evidence" value="ECO:0007669"/>
    <property type="project" value="InterPro"/>
</dbReference>
<dbReference type="SMART" id="SM00128">
    <property type="entry name" value="IPPc"/>
    <property type="match status" value="1"/>
</dbReference>
<dbReference type="GO" id="GO:0004439">
    <property type="term" value="F:phosphatidylinositol-4,5-bisphosphate 5-phosphatase activity"/>
    <property type="evidence" value="ECO:0007669"/>
    <property type="project" value="TreeGrafter"/>
</dbReference>
<evidence type="ECO:0000256" key="2">
    <source>
        <dbReference type="ARBA" id="ARBA00022801"/>
    </source>
</evidence>
<accession>A0A452ZNY5</accession>
<evidence type="ECO:0000313" key="5">
    <source>
        <dbReference type="EnsemblPlants" id="AET1Gv20864400.19"/>
    </source>
</evidence>
<dbReference type="PANTHER" id="PTHR45666">
    <property type="entry name" value="TYPE IV INOSITOL POLYPHOSPHATE 5-PHOSPHATASE 9"/>
    <property type="match status" value="1"/>
</dbReference>
<dbReference type="Proteomes" id="UP000015105">
    <property type="component" value="Chromosome 1D"/>
</dbReference>
<dbReference type="Pfam" id="PF22669">
    <property type="entry name" value="Exo_endo_phos2"/>
    <property type="match status" value="1"/>
</dbReference>
<dbReference type="GO" id="GO:0004445">
    <property type="term" value="F:inositol-polyphosphate 5-phosphatase activity"/>
    <property type="evidence" value="ECO:0007669"/>
    <property type="project" value="InterPro"/>
</dbReference>
<dbReference type="InterPro" id="IPR000300">
    <property type="entry name" value="IPPc"/>
</dbReference>
<evidence type="ECO:0000259" key="4">
    <source>
        <dbReference type="SMART" id="SM00128"/>
    </source>
</evidence>
<dbReference type="InterPro" id="IPR036691">
    <property type="entry name" value="Endo/exonu/phosph_ase_sf"/>
</dbReference>
<reference evidence="5" key="4">
    <citation type="submission" date="2019-03" db="UniProtKB">
        <authorList>
            <consortium name="EnsemblPlants"/>
        </authorList>
    </citation>
    <scope>IDENTIFICATION</scope>
</reference>
<dbReference type="PANTHER" id="PTHR45666:SF9">
    <property type="entry name" value="INOSITOL POLYPHOSPHATE-RELATED PHOSPHATASE DOMAIN-CONTAINING PROTEIN"/>
    <property type="match status" value="1"/>
</dbReference>
<reference evidence="6" key="1">
    <citation type="journal article" date="2014" name="Science">
        <title>Ancient hybridizations among the ancestral genomes of bread wheat.</title>
        <authorList>
            <consortium name="International Wheat Genome Sequencing Consortium,"/>
            <person name="Marcussen T."/>
            <person name="Sandve S.R."/>
            <person name="Heier L."/>
            <person name="Spannagl M."/>
            <person name="Pfeifer M."/>
            <person name="Jakobsen K.S."/>
            <person name="Wulff B.B."/>
            <person name="Steuernagel B."/>
            <person name="Mayer K.F."/>
            <person name="Olsen O.A."/>
        </authorList>
    </citation>
    <scope>NUCLEOTIDE SEQUENCE [LARGE SCALE GENOMIC DNA]</scope>
    <source>
        <strain evidence="6">cv. AL8/78</strain>
    </source>
</reference>
<organism evidence="5 6">
    <name type="scientific">Aegilops tauschii subsp. strangulata</name>
    <name type="common">Goatgrass</name>
    <dbReference type="NCBI Taxonomy" id="200361"/>
    <lineage>
        <taxon>Eukaryota</taxon>
        <taxon>Viridiplantae</taxon>
        <taxon>Streptophyta</taxon>
        <taxon>Embryophyta</taxon>
        <taxon>Tracheophyta</taxon>
        <taxon>Spermatophyta</taxon>
        <taxon>Magnoliopsida</taxon>
        <taxon>Liliopsida</taxon>
        <taxon>Poales</taxon>
        <taxon>Poaceae</taxon>
        <taxon>BOP clade</taxon>
        <taxon>Pooideae</taxon>
        <taxon>Triticodae</taxon>
        <taxon>Triticeae</taxon>
        <taxon>Triticinae</taxon>
        <taxon>Aegilops</taxon>
    </lineage>
</organism>
<proteinExistence type="inferred from homology"/>
<evidence type="ECO:0000256" key="3">
    <source>
        <dbReference type="SAM" id="MobiDB-lite"/>
    </source>
</evidence>
<comment type="similarity">
    <text evidence="1">Belongs to the inositol polyphosphate 5-phosphatase family.</text>
</comment>
<keyword evidence="2" id="KW-0378">Hydrolase</keyword>